<name>A0ACC2T9N0_9FUNG</name>
<sequence>MSDSEGGGFSDDGYEAVEEELPIEDEEAEEQGDDLEDANLAPGFMQRNKMKPGLNAPEERKIVRKRGNEADAFLVESLVEASRSYHSQGQIKTEKSRGPNIRLTTPYMSKYEKARILGSRALQLRYLICCKLSKCCFQPNSFKICYNRLKYILSSVLLRIISSLNAPVLVETNGETDPHKIAIMELEAHKIPFVVRRFLPDGSYEDWAAHELMIKAPPKPLGHSFK</sequence>
<accession>A0ACC2T9N0</accession>
<proteinExistence type="predicted"/>
<organism evidence="1 2">
    <name type="scientific">Entomophthora muscae</name>
    <dbReference type="NCBI Taxonomy" id="34485"/>
    <lineage>
        <taxon>Eukaryota</taxon>
        <taxon>Fungi</taxon>
        <taxon>Fungi incertae sedis</taxon>
        <taxon>Zoopagomycota</taxon>
        <taxon>Entomophthoromycotina</taxon>
        <taxon>Entomophthoromycetes</taxon>
        <taxon>Entomophthorales</taxon>
        <taxon>Entomophthoraceae</taxon>
        <taxon>Entomophthora</taxon>
    </lineage>
</organism>
<keyword evidence="2" id="KW-1185">Reference proteome</keyword>
<comment type="caution">
    <text evidence="1">The sequence shown here is derived from an EMBL/GenBank/DDBJ whole genome shotgun (WGS) entry which is preliminary data.</text>
</comment>
<protein>
    <submittedName>
        <fullName evidence="1">Subunit common to RNA polymerases I, II, and III</fullName>
    </submittedName>
</protein>
<dbReference type="EMBL" id="QTSX02003355">
    <property type="protein sequence ID" value="KAJ9071268.1"/>
    <property type="molecule type" value="Genomic_DNA"/>
</dbReference>
<dbReference type="Proteomes" id="UP001165960">
    <property type="component" value="Unassembled WGS sequence"/>
</dbReference>
<gene>
    <name evidence="1" type="primary">RPO26_2</name>
    <name evidence="1" type="ORF">DSO57_1038663</name>
</gene>
<evidence type="ECO:0000313" key="2">
    <source>
        <dbReference type="Proteomes" id="UP001165960"/>
    </source>
</evidence>
<reference evidence="1" key="1">
    <citation type="submission" date="2022-04" db="EMBL/GenBank/DDBJ databases">
        <title>Genome of the entomopathogenic fungus Entomophthora muscae.</title>
        <authorList>
            <person name="Elya C."/>
            <person name="Lovett B.R."/>
            <person name="Lee E."/>
            <person name="Macias A.M."/>
            <person name="Hajek A.E."/>
            <person name="De Bivort B.L."/>
            <person name="Kasson M.T."/>
            <person name="De Fine Licht H.H."/>
            <person name="Stajich J.E."/>
        </authorList>
    </citation>
    <scope>NUCLEOTIDE SEQUENCE</scope>
    <source>
        <strain evidence="1">Berkeley</strain>
    </source>
</reference>
<evidence type="ECO:0000313" key="1">
    <source>
        <dbReference type="EMBL" id="KAJ9071268.1"/>
    </source>
</evidence>